<dbReference type="EnsemblMetazoa" id="MDOA004196-RB">
    <property type="protein sequence ID" value="MDOA004196-PB"/>
    <property type="gene ID" value="MDOA004196"/>
</dbReference>
<dbReference type="VEuPathDB" id="VectorBase:MDOA004196"/>
<gene>
    <name evidence="5" type="primary">101887322</name>
    <name evidence="7" type="synonym">LOC101887322</name>
</gene>
<organism evidence="5">
    <name type="scientific">Musca domestica</name>
    <name type="common">House fly</name>
    <dbReference type="NCBI Taxonomy" id="7370"/>
    <lineage>
        <taxon>Eukaryota</taxon>
        <taxon>Metazoa</taxon>
        <taxon>Ecdysozoa</taxon>
        <taxon>Arthropoda</taxon>
        <taxon>Hexapoda</taxon>
        <taxon>Insecta</taxon>
        <taxon>Pterygota</taxon>
        <taxon>Neoptera</taxon>
        <taxon>Endopterygota</taxon>
        <taxon>Diptera</taxon>
        <taxon>Brachycera</taxon>
        <taxon>Muscomorpha</taxon>
        <taxon>Muscoidea</taxon>
        <taxon>Muscidae</taxon>
        <taxon>Musca</taxon>
    </lineage>
</organism>
<keyword evidence="2" id="KW-0325">Glycoprotein</keyword>
<proteinExistence type="predicted"/>
<dbReference type="SUPFAM" id="SSF53474">
    <property type="entry name" value="alpha/beta-Hydrolases"/>
    <property type="match status" value="1"/>
</dbReference>
<evidence type="ECO:0000256" key="2">
    <source>
        <dbReference type="ARBA" id="ARBA00023180"/>
    </source>
</evidence>
<feature type="chain" id="PRO_5044560274" evidence="3">
    <location>
        <begin position="25"/>
        <end position="644"/>
    </location>
</feature>
<dbReference type="AlphaFoldDB" id="A0A1I8MEW9"/>
<dbReference type="Proteomes" id="UP001652621">
    <property type="component" value="Unplaced"/>
</dbReference>
<evidence type="ECO:0000313" key="5">
    <source>
        <dbReference type="EnsemblMetazoa" id="MDOA004196-PB"/>
    </source>
</evidence>
<name>A0A1I8MEW9_MUSDO</name>
<dbReference type="OrthoDB" id="3200163at2759"/>
<sequence>MLDKLRSLITVLLLLAVLMRYSEGASEEETEDIIIELPSLGKIQGKVVETAWTQREVVQFVDVRYAESPSGKHRFKAPRPVEPWEDVMDATAAKIGCPSIVALESLRKLDDFIDIEDCLTMTITTPNVNGSYPVLVYIHGEYFFEGSNSEAPPDYLLEKDIVLVAPQYRLGPFGFLSTKTEEIPGNAGVLDIFLALQYIKYFIKYFGGDPDKVTVAGQVGGAAIAHLLTLSPRVEKGLFHQVIYHSGSALMPIFIEDNPRKFAQEIAGKGDCTLATVGDLNRCLMDMSPMELLEAFMDHGIEKSDLGVGHTGGIQFTIGGPSNVLPEHPYDLMLKSNFSYPAMGGCPKNAGSKTVNEIVENDFEGKIPDDTYTSFDYIDHVIRQAVGTDKTMLLTSFITHDFFNRRLMENGTFATLIPRLIDVAGTLLHKLPVLLALNMNNKHVPENTFLYSFDYAGEFNRYRDMDEEHNMQSPFKAGVSLTDEALYLFPYPEHVRNLSPPDVAMAKRMVDLWTSFVIDGHPLGSHRSGYWPPMTTLYGPYAKLDETLTIAGNYFKEFSATTMDEEQGHSLIREVYYLRRNHSRKHTRRTTKVNPRRRFTINRHRLLNGSSRNANISAIHVGKFVTKNSIVRRHPSRNKVIYRH</sequence>
<dbReference type="GeneID" id="101887322"/>
<dbReference type="InterPro" id="IPR002018">
    <property type="entry name" value="CarbesteraseB"/>
</dbReference>
<dbReference type="RefSeq" id="XP_011296426.1">
    <property type="nucleotide sequence ID" value="XM_011298124.2"/>
</dbReference>
<keyword evidence="1" id="KW-1015">Disulfide bond</keyword>
<evidence type="ECO:0000259" key="4">
    <source>
        <dbReference type="Pfam" id="PF00135"/>
    </source>
</evidence>
<keyword evidence="6" id="KW-1185">Reference proteome</keyword>
<keyword evidence="3" id="KW-0732">Signal</keyword>
<dbReference type="PANTHER" id="PTHR43142:SF12">
    <property type="entry name" value="CARBOXYLESTERASE TYPE B DOMAIN-CONTAINING PROTEIN-RELATED"/>
    <property type="match status" value="1"/>
</dbReference>
<accession>A0A1I8MEW9</accession>
<evidence type="ECO:0000256" key="1">
    <source>
        <dbReference type="ARBA" id="ARBA00023157"/>
    </source>
</evidence>
<dbReference type="InterPro" id="IPR029058">
    <property type="entry name" value="AB_hydrolase_fold"/>
</dbReference>
<dbReference type="KEGG" id="mde:101887322"/>
<protein>
    <submittedName>
        <fullName evidence="7">Glutactin</fullName>
    </submittedName>
</protein>
<dbReference type="PANTHER" id="PTHR43142">
    <property type="entry name" value="CARBOXYLIC ESTER HYDROLASE"/>
    <property type="match status" value="1"/>
</dbReference>
<evidence type="ECO:0000256" key="3">
    <source>
        <dbReference type="SAM" id="SignalP"/>
    </source>
</evidence>
<dbReference type="VEuPathDB" id="VectorBase:MDOMA2_017972"/>
<dbReference type="Gene3D" id="3.40.50.1820">
    <property type="entry name" value="alpha/beta hydrolase"/>
    <property type="match status" value="1"/>
</dbReference>
<evidence type="ECO:0000313" key="7">
    <source>
        <dbReference type="RefSeq" id="XP_011296426.1"/>
    </source>
</evidence>
<dbReference type="STRING" id="7370.A0A1I8MEW9"/>
<feature type="domain" description="Carboxylesterase type B" evidence="4">
    <location>
        <begin position="35"/>
        <end position="554"/>
    </location>
</feature>
<reference evidence="7" key="2">
    <citation type="submission" date="2025-04" db="UniProtKB">
        <authorList>
            <consortium name="RefSeq"/>
        </authorList>
    </citation>
    <scope>IDENTIFICATION</scope>
    <source>
        <strain evidence="7">Aabys</strain>
    </source>
</reference>
<feature type="signal peptide" evidence="3">
    <location>
        <begin position="1"/>
        <end position="24"/>
    </location>
</feature>
<dbReference type="Pfam" id="PF00135">
    <property type="entry name" value="COesterase"/>
    <property type="match status" value="1"/>
</dbReference>
<reference evidence="5" key="1">
    <citation type="submission" date="2020-05" db="UniProtKB">
        <authorList>
            <consortium name="EnsemblMetazoa"/>
        </authorList>
    </citation>
    <scope>IDENTIFICATION</scope>
    <source>
        <strain evidence="5">Aabys</strain>
    </source>
</reference>
<evidence type="ECO:0000313" key="6">
    <source>
        <dbReference type="Proteomes" id="UP001652621"/>
    </source>
</evidence>